<evidence type="ECO:0000259" key="1">
    <source>
        <dbReference type="Pfam" id="PF06969"/>
    </source>
</evidence>
<name>A0A645EX60_9ZZZZ</name>
<feature type="domain" description="HemN C-terminal" evidence="1">
    <location>
        <begin position="95"/>
        <end position="162"/>
    </location>
</feature>
<dbReference type="GO" id="GO:0051539">
    <property type="term" value="F:4 iron, 4 sulfur cluster binding"/>
    <property type="evidence" value="ECO:0007669"/>
    <property type="project" value="TreeGrafter"/>
</dbReference>
<proteinExistence type="predicted"/>
<dbReference type="Pfam" id="PF06969">
    <property type="entry name" value="HemN_C"/>
    <property type="match status" value="1"/>
</dbReference>
<dbReference type="GO" id="GO:0005737">
    <property type="term" value="C:cytoplasm"/>
    <property type="evidence" value="ECO:0007669"/>
    <property type="project" value="TreeGrafter"/>
</dbReference>
<dbReference type="GO" id="GO:0016491">
    <property type="term" value="F:oxidoreductase activity"/>
    <property type="evidence" value="ECO:0007669"/>
    <property type="project" value="UniProtKB-KW"/>
</dbReference>
<dbReference type="EC" id="1.3.99.-" evidence="2"/>
<dbReference type="AlphaFoldDB" id="A0A645EX60"/>
<gene>
    <name evidence="2" type="primary">hemN_51</name>
    <name evidence="2" type="ORF">SDC9_152333</name>
</gene>
<comment type="caution">
    <text evidence="2">The sequence shown here is derived from an EMBL/GenBank/DDBJ whole genome shotgun (WGS) entry which is preliminary data.</text>
</comment>
<sequence>METDRQADMLFEIWHHLASLGYDHYEVSNFARRGQDSHLCLHNLRYWNLQPYLGIGPSACSTALAPDGLVRCNAEPDVHAYAAQTAFSTYQVEKLTKYEELEEYLIMSLRTRFGIDKLGFSRRFGCDFNDILSQSGLKGTSFDPLVNDTEERFWLSESGWMVMDPIVVRLASVPSIPNGSA</sequence>
<organism evidence="2">
    <name type="scientific">bioreactor metagenome</name>
    <dbReference type="NCBI Taxonomy" id="1076179"/>
    <lineage>
        <taxon>unclassified sequences</taxon>
        <taxon>metagenomes</taxon>
        <taxon>ecological metagenomes</taxon>
    </lineage>
</organism>
<protein>
    <submittedName>
        <fullName evidence="2">Oxygen-independent coproporphyrinogen-III oxidase-like protein</fullName>
        <ecNumber evidence="2">1.3.99.-</ecNumber>
    </submittedName>
</protein>
<evidence type="ECO:0000313" key="2">
    <source>
        <dbReference type="EMBL" id="MPN05083.1"/>
    </source>
</evidence>
<dbReference type="InterPro" id="IPR010723">
    <property type="entry name" value="HemN_C"/>
</dbReference>
<dbReference type="InterPro" id="IPR034505">
    <property type="entry name" value="Coproporphyrinogen-III_oxidase"/>
</dbReference>
<dbReference type="EMBL" id="VSSQ01050995">
    <property type="protein sequence ID" value="MPN05083.1"/>
    <property type="molecule type" value="Genomic_DNA"/>
</dbReference>
<dbReference type="PANTHER" id="PTHR13932">
    <property type="entry name" value="COPROPORPHYRINIGEN III OXIDASE"/>
    <property type="match status" value="1"/>
</dbReference>
<keyword evidence="2" id="KW-0560">Oxidoreductase</keyword>
<reference evidence="2" key="1">
    <citation type="submission" date="2019-08" db="EMBL/GenBank/DDBJ databases">
        <authorList>
            <person name="Kucharzyk K."/>
            <person name="Murdoch R.W."/>
            <person name="Higgins S."/>
            <person name="Loffler F."/>
        </authorList>
    </citation>
    <scope>NUCLEOTIDE SEQUENCE</scope>
</reference>
<dbReference type="SUPFAM" id="SSF102114">
    <property type="entry name" value="Radical SAM enzymes"/>
    <property type="match status" value="1"/>
</dbReference>
<accession>A0A645EX60</accession>
<dbReference type="PANTHER" id="PTHR13932:SF5">
    <property type="entry name" value="RADICAL S-ADENOSYL METHIONINE DOMAIN-CONTAINING PROTEIN 1, MITOCHONDRIAL"/>
    <property type="match status" value="1"/>
</dbReference>
<dbReference type="GO" id="GO:0006779">
    <property type="term" value="P:porphyrin-containing compound biosynthetic process"/>
    <property type="evidence" value="ECO:0007669"/>
    <property type="project" value="TreeGrafter"/>
</dbReference>
<dbReference type="InterPro" id="IPR058240">
    <property type="entry name" value="rSAM_sf"/>
</dbReference>